<evidence type="ECO:0000256" key="1">
    <source>
        <dbReference type="SAM" id="MobiDB-lite"/>
    </source>
</evidence>
<feature type="compositionally biased region" description="Low complexity" evidence="1">
    <location>
        <begin position="369"/>
        <end position="381"/>
    </location>
</feature>
<protein>
    <submittedName>
        <fullName evidence="2">Uncharacterized protein</fullName>
    </submittedName>
</protein>
<accession>A0A166QWI0</accession>
<evidence type="ECO:0000313" key="2">
    <source>
        <dbReference type="EMBL" id="KZL68440.1"/>
    </source>
</evidence>
<dbReference type="Proteomes" id="UP000076584">
    <property type="component" value="Unassembled WGS sequence"/>
</dbReference>
<feature type="region of interest" description="Disordered" evidence="1">
    <location>
        <begin position="1"/>
        <end position="52"/>
    </location>
</feature>
<dbReference type="AlphaFoldDB" id="A0A166QWI0"/>
<feature type="compositionally biased region" description="Pro residues" evidence="1">
    <location>
        <begin position="28"/>
        <end position="44"/>
    </location>
</feature>
<sequence>MNQAGFIQLPSGQPRPAPGAPVPHGNSRPPPPPPATRAPMPGPQPHHTMQRPMVPMVAPMMIPQPMPQPLPVPPPNEVIPLELRHKRLVEHSDLRSERMTEADAREALSEYVVYRFEKVIDPNEIDDEGYPVKPTWENVTRTEVRDLSKPTITRTIRHLDGEGKSVMQKKMNLTATQQRQIEKAQNDLETNNLDGRFCYTLQQIDTKIRKLSKDSIEYRQYMAGQESKKVTVSKTKKSKKNLLETTALTVYFKREPRTGENATAILKERKREAEHKRRLEHQQRQNQQAQQLLAEQQRHNIMMRQQQAEFERRTMPPPMQHPPPHHQQTRHQLPPAPNFKQLAGGKGAKIHVIENDPRRGRKPKVYTVSSQDSRSTRSSYSDDSDSELTPGSSVTGSSDSGRHGRRRRRSCSRSRGRNHSRSHSHGRRRYHDRPEDYGVPSRHHTKHNQHYILDSDTPRGGLMSPPLPLVPLPVPGAVDRFDGETFQPRRLAERAHDHELDDLELFGGLGLRRQSTLQPRVIHRHPGVRVVDSEEVVRQRHEDDLSGLRRLQIRDEMRLEKEEELIAERREADARNRRHLETRFRRSSLERGIPFREGPEETLEEIAARNYMKRQEHGARSPLENPFEPLGRAGRRESLARARYY</sequence>
<gene>
    <name evidence="2" type="ORF">CI238_00298</name>
</gene>
<feature type="region of interest" description="Disordered" evidence="1">
    <location>
        <begin position="305"/>
        <end position="460"/>
    </location>
</feature>
<feature type="compositionally biased region" description="Basic and acidic residues" evidence="1">
    <location>
        <begin position="270"/>
        <end position="283"/>
    </location>
</feature>
<feature type="region of interest" description="Disordered" evidence="1">
    <location>
        <begin position="614"/>
        <end position="645"/>
    </location>
</feature>
<keyword evidence="3" id="KW-1185">Reference proteome</keyword>
<comment type="caution">
    <text evidence="2">The sequence shown here is derived from an EMBL/GenBank/DDBJ whole genome shotgun (WGS) entry which is preliminary data.</text>
</comment>
<evidence type="ECO:0000313" key="3">
    <source>
        <dbReference type="Proteomes" id="UP000076584"/>
    </source>
</evidence>
<dbReference type="STRING" id="1573173.A0A166QWI0"/>
<feature type="compositionally biased region" description="Basic residues" evidence="1">
    <location>
        <begin position="403"/>
        <end position="431"/>
    </location>
</feature>
<name>A0A166QWI0_COLIC</name>
<organism evidence="2 3">
    <name type="scientific">Colletotrichum incanum</name>
    <name type="common">Soybean anthracnose fungus</name>
    <dbReference type="NCBI Taxonomy" id="1573173"/>
    <lineage>
        <taxon>Eukaryota</taxon>
        <taxon>Fungi</taxon>
        <taxon>Dikarya</taxon>
        <taxon>Ascomycota</taxon>
        <taxon>Pezizomycotina</taxon>
        <taxon>Sordariomycetes</taxon>
        <taxon>Hypocreomycetidae</taxon>
        <taxon>Glomerellales</taxon>
        <taxon>Glomerellaceae</taxon>
        <taxon>Colletotrichum</taxon>
        <taxon>Colletotrichum spaethianum species complex</taxon>
    </lineage>
</organism>
<feature type="compositionally biased region" description="Basic and acidic residues" evidence="1">
    <location>
        <begin position="634"/>
        <end position="645"/>
    </location>
</feature>
<reference evidence="2 3" key="1">
    <citation type="submission" date="2015-06" db="EMBL/GenBank/DDBJ databases">
        <title>Survival trade-offs in plant roots during colonization by closely related pathogenic and mutualistic fungi.</title>
        <authorList>
            <person name="Hacquard S."/>
            <person name="Kracher B."/>
            <person name="Hiruma K."/>
            <person name="Weinman A."/>
            <person name="Muench P."/>
            <person name="Garrido Oter R."/>
            <person name="Ver Loren van Themaat E."/>
            <person name="Dallerey J.-F."/>
            <person name="Damm U."/>
            <person name="Henrissat B."/>
            <person name="Lespinet O."/>
            <person name="Thon M."/>
            <person name="Kemen E."/>
            <person name="McHardy A.C."/>
            <person name="Schulze-Lefert P."/>
            <person name="O'Connell R.J."/>
        </authorList>
    </citation>
    <scope>NUCLEOTIDE SEQUENCE [LARGE SCALE GENOMIC DNA]</scope>
    <source>
        <strain evidence="2 3">MAFF 238704</strain>
    </source>
</reference>
<feature type="region of interest" description="Disordered" evidence="1">
    <location>
        <begin position="270"/>
        <end position="292"/>
    </location>
</feature>
<dbReference type="EMBL" id="LFIW01002504">
    <property type="protein sequence ID" value="KZL68440.1"/>
    <property type="molecule type" value="Genomic_DNA"/>
</dbReference>
<proteinExistence type="predicted"/>